<organism evidence="1 2">
    <name type="scientific">Peribacillus deserti</name>
    <dbReference type="NCBI Taxonomy" id="673318"/>
    <lineage>
        <taxon>Bacteria</taxon>
        <taxon>Bacillati</taxon>
        <taxon>Bacillota</taxon>
        <taxon>Bacilli</taxon>
        <taxon>Bacillales</taxon>
        <taxon>Bacillaceae</taxon>
        <taxon>Peribacillus</taxon>
    </lineage>
</organism>
<gene>
    <name evidence="1" type="ORF">JOC77_004055</name>
</gene>
<keyword evidence="2" id="KW-1185">Reference proteome</keyword>
<reference evidence="1 2" key="1">
    <citation type="submission" date="2021-01" db="EMBL/GenBank/DDBJ databases">
        <title>Genomic Encyclopedia of Type Strains, Phase IV (KMG-IV): sequencing the most valuable type-strain genomes for metagenomic binning, comparative biology and taxonomic classification.</title>
        <authorList>
            <person name="Goeker M."/>
        </authorList>
    </citation>
    <scope>NUCLEOTIDE SEQUENCE [LARGE SCALE GENOMIC DNA]</scope>
    <source>
        <strain evidence="1 2">DSM 105482</strain>
    </source>
</reference>
<evidence type="ECO:0000313" key="1">
    <source>
        <dbReference type="EMBL" id="MBM7694591.1"/>
    </source>
</evidence>
<name>A0ABS2QN53_9BACI</name>
<protein>
    <submittedName>
        <fullName evidence="1">Uncharacterized protein</fullName>
    </submittedName>
</protein>
<dbReference type="Proteomes" id="UP000823486">
    <property type="component" value="Unassembled WGS sequence"/>
</dbReference>
<evidence type="ECO:0000313" key="2">
    <source>
        <dbReference type="Proteomes" id="UP000823486"/>
    </source>
</evidence>
<comment type="caution">
    <text evidence="1">The sequence shown here is derived from an EMBL/GenBank/DDBJ whole genome shotgun (WGS) entry which is preliminary data.</text>
</comment>
<accession>A0ABS2QN53</accession>
<dbReference type="EMBL" id="JAFBFI010000028">
    <property type="protein sequence ID" value="MBM7694591.1"/>
    <property type="molecule type" value="Genomic_DNA"/>
</dbReference>
<proteinExistence type="predicted"/>
<sequence>MPGHAAKRTILKIIGKRAANILFYLFMRLRTAFRSFYFPRNPMFRTAEEISKLILEKTKNALFKSVFHDRIYQI</sequence>